<evidence type="ECO:0000313" key="3">
    <source>
        <dbReference type="Proteomes" id="UP000233551"/>
    </source>
</evidence>
<keyword evidence="3" id="KW-1185">Reference proteome</keyword>
<evidence type="ECO:0000256" key="1">
    <source>
        <dbReference type="SAM" id="MobiDB-lite"/>
    </source>
</evidence>
<reference evidence="2 3" key="1">
    <citation type="submission" date="2017-11" db="EMBL/GenBank/DDBJ databases">
        <title>De-novo sequencing of pomegranate (Punica granatum L.) genome.</title>
        <authorList>
            <person name="Akparov Z."/>
            <person name="Amiraslanov A."/>
            <person name="Hajiyeva S."/>
            <person name="Abbasov M."/>
            <person name="Kaur K."/>
            <person name="Hamwieh A."/>
            <person name="Solovyev V."/>
            <person name="Salamov A."/>
            <person name="Braich B."/>
            <person name="Kosarev P."/>
            <person name="Mahmoud A."/>
            <person name="Hajiyev E."/>
            <person name="Babayeva S."/>
            <person name="Izzatullayeva V."/>
            <person name="Mammadov A."/>
            <person name="Mammadov A."/>
            <person name="Sharifova S."/>
            <person name="Ojaghi J."/>
            <person name="Eynullazada K."/>
            <person name="Bayramov B."/>
            <person name="Abdulazimova A."/>
            <person name="Shahmuradov I."/>
        </authorList>
    </citation>
    <scope>NUCLEOTIDE SEQUENCE [LARGE SCALE GENOMIC DNA]</scope>
    <source>
        <strain evidence="3">cv. AG2017</strain>
        <tissue evidence="2">Leaf</tissue>
    </source>
</reference>
<gene>
    <name evidence="2" type="ORF">CRG98_014385</name>
</gene>
<sequence>MRQFGSLQTVLEDTVLSAWRIAVTELPYFPEHPTQGERDFQATEEYILHFYRWSPLAHEDFTGSSRPEGSTPYGTPSTSSMAIQAKLTSLSSEGTAFVRKSPRKTSNSLINANFKGSSPRQAPSYRGAIRSCHVRTLPWRGLGRVPMQVRTHLRIDTSTRLSLESVLFVATVTCAPSAIED</sequence>
<comment type="caution">
    <text evidence="2">The sequence shown here is derived from an EMBL/GenBank/DDBJ whole genome shotgun (WGS) entry which is preliminary data.</text>
</comment>
<protein>
    <submittedName>
        <fullName evidence="2">Uncharacterized protein</fullName>
    </submittedName>
</protein>
<feature type="compositionally biased region" description="Polar residues" evidence="1">
    <location>
        <begin position="104"/>
        <end position="121"/>
    </location>
</feature>
<proteinExistence type="predicted"/>
<organism evidence="2 3">
    <name type="scientific">Punica granatum</name>
    <name type="common">Pomegranate</name>
    <dbReference type="NCBI Taxonomy" id="22663"/>
    <lineage>
        <taxon>Eukaryota</taxon>
        <taxon>Viridiplantae</taxon>
        <taxon>Streptophyta</taxon>
        <taxon>Embryophyta</taxon>
        <taxon>Tracheophyta</taxon>
        <taxon>Spermatophyta</taxon>
        <taxon>Magnoliopsida</taxon>
        <taxon>eudicotyledons</taxon>
        <taxon>Gunneridae</taxon>
        <taxon>Pentapetalae</taxon>
        <taxon>rosids</taxon>
        <taxon>malvids</taxon>
        <taxon>Myrtales</taxon>
        <taxon>Lythraceae</taxon>
        <taxon>Punica</taxon>
    </lineage>
</organism>
<evidence type="ECO:0000313" key="2">
    <source>
        <dbReference type="EMBL" id="PKI65236.1"/>
    </source>
</evidence>
<feature type="region of interest" description="Disordered" evidence="1">
    <location>
        <begin position="96"/>
        <end position="123"/>
    </location>
</feature>
<dbReference type="EMBL" id="PGOL01000763">
    <property type="protein sequence ID" value="PKI65236.1"/>
    <property type="molecule type" value="Genomic_DNA"/>
</dbReference>
<dbReference type="AlphaFoldDB" id="A0A2I0KBU0"/>
<name>A0A2I0KBU0_PUNGR</name>
<accession>A0A2I0KBU0</accession>
<dbReference type="Proteomes" id="UP000233551">
    <property type="component" value="Unassembled WGS sequence"/>
</dbReference>